<dbReference type="SMART" id="SM00165">
    <property type="entry name" value="UBA"/>
    <property type="match status" value="2"/>
</dbReference>
<dbReference type="InterPro" id="IPR052476">
    <property type="entry name" value="UBAC1"/>
</dbReference>
<feature type="compositionally biased region" description="Low complexity" evidence="1">
    <location>
        <begin position="624"/>
        <end position="634"/>
    </location>
</feature>
<sequence>MLSWLKRRAKLTINSRYIGLLRRNINSDMFVSDLSLPNQQNIKLVVINSEGRDFSVDVPADTSVERVKTMAVGHFFNPIEAVGGPPDDKGGENVKISNVNGVRKYRLVLVREARPLLEDSSCNFEQLIENDELLLVERREPPAPTAPQDTRTPIGLKVGDSAPPDLTQITSATANLPTRNANRDPDPAHHNIDFQTEFRRILVTMIEVSVRLISADPDADEVFTQILDKLERRHRPRVDKNYLRQLTEMGFQEARATKALLVKRNVMEEAMEWLLEQGDEGSTNSGTNSSGSSNSGTSSGSTSTEDTESEQQPEDPPERILKAFRNYRKKWFQPNARALRELTRMGFPEDKVTEALRMANNVQSTACEILLEERSPPPDDIDQGLERESPIISAILASPVIQLALPKPKTLLALMMLFESPNNANMWLSDPDTHPVVSQVLRIYHAEKHSLSHIRTNATAISLDRSASTGNSSSSSNVSINTSISESGGAQRVPTLPVRMTIGHTGNSVSLMQDLNNAPGQYPTPFHVNIRTVNSSGTPNNGVSIDPAAYTAWLSDTSSATSSPLLRQHSSSPNSSPVPTRINQYTSSSPIPTPRPLEEPMSHSGSPVRGTTAVGRSNGEVPQLTPGTLTLTMLPPGPDGQPVIHWQLRPPVIQNSATPQNSPTPTPPNPTAATPATTANNTDVDMDEGPTDSQDHMDT</sequence>
<evidence type="ECO:0000313" key="3">
    <source>
        <dbReference type="EMBL" id="CAL4064603.1"/>
    </source>
</evidence>
<keyword evidence="4" id="KW-1185">Reference proteome</keyword>
<gene>
    <name evidence="3" type="ORF">MNOR_LOCUS4169</name>
</gene>
<dbReference type="Gene3D" id="1.10.8.10">
    <property type="entry name" value="DNA helicase RuvA subunit, C-terminal domain"/>
    <property type="match status" value="2"/>
</dbReference>
<evidence type="ECO:0000256" key="1">
    <source>
        <dbReference type="SAM" id="MobiDB-lite"/>
    </source>
</evidence>
<feature type="region of interest" description="Disordered" evidence="1">
    <location>
        <begin position="141"/>
        <end position="163"/>
    </location>
</feature>
<evidence type="ECO:0000259" key="2">
    <source>
        <dbReference type="PROSITE" id="PS50030"/>
    </source>
</evidence>
<feature type="compositionally biased region" description="Polar residues" evidence="1">
    <location>
        <begin position="561"/>
        <end position="590"/>
    </location>
</feature>
<dbReference type="EMBL" id="CAXKWB010001513">
    <property type="protein sequence ID" value="CAL4064603.1"/>
    <property type="molecule type" value="Genomic_DNA"/>
</dbReference>
<dbReference type="InterPro" id="IPR057650">
    <property type="entry name" value="UBL_UBAC1"/>
</dbReference>
<dbReference type="InterPro" id="IPR009060">
    <property type="entry name" value="UBA-like_sf"/>
</dbReference>
<dbReference type="Pfam" id="PF23326">
    <property type="entry name" value="UBL_UBAC1"/>
    <property type="match status" value="1"/>
</dbReference>
<dbReference type="PROSITE" id="PS50030">
    <property type="entry name" value="UBA"/>
    <property type="match status" value="2"/>
</dbReference>
<proteinExistence type="predicted"/>
<feature type="region of interest" description="Disordered" evidence="1">
    <location>
        <begin position="464"/>
        <end position="492"/>
    </location>
</feature>
<name>A0AAV2PUJ9_MEGNR</name>
<dbReference type="AlphaFoldDB" id="A0AAV2PUJ9"/>
<feature type="compositionally biased region" description="Low complexity" evidence="1">
    <location>
        <begin position="671"/>
        <end position="682"/>
    </location>
</feature>
<dbReference type="PANTHER" id="PTHR46738:SF1">
    <property type="entry name" value="UBIQUITIN-ASSOCIATED DOMAIN-CONTAINING PROTEIN 1"/>
    <property type="match status" value="1"/>
</dbReference>
<dbReference type="GO" id="GO:0000151">
    <property type="term" value="C:ubiquitin ligase complex"/>
    <property type="evidence" value="ECO:0007669"/>
    <property type="project" value="TreeGrafter"/>
</dbReference>
<feature type="domain" description="UBA" evidence="2">
    <location>
        <begin position="333"/>
        <end position="373"/>
    </location>
</feature>
<feature type="compositionally biased region" description="Low complexity" evidence="1">
    <location>
        <begin position="280"/>
        <end position="304"/>
    </location>
</feature>
<dbReference type="SUPFAM" id="SSF46934">
    <property type="entry name" value="UBA-like"/>
    <property type="match status" value="2"/>
</dbReference>
<feature type="compositionally biased region" description="Acidic residues" evidence="1">
    <location>
        <begin position="305"/>
        <end position="315"/>
    </location>
</feature>
<feature type="non-terminal residue" evidence="3">
    <location>
        <position position="699"/>
    </location>
</feature>
<dbReference type="Proteomes" id="UP001497623">
    <property type="component" value="Unassembled WGS sequence"/>
</dbReference>
<feature type="region of interest" description="Disordered" evidence="1">
    <location>
        <begin position="278"/>
        <end position="319"/>
    </location>
</feature>
<reference evidence="3 4" key="1">
    <citation type="submission" date="2024-05" db="EMBL/GenBank/DDBJ databases">
        <authorList>
            <person name="Wallberg A."/>
        </authorList>
    </citation>
    <scope>NUCLEOTIDE SEQUENCE [LARGE SCALE GENOMIC DNA]</scope>
</reference>
<feature type="compositionally biased region" description="Low complexity" evidence="1">
    <location>
        <begin position="466"/>
        <end position="487"/>
    </location>
</feature>
<feature type="region of interest" description="Disordered" evidence="1">
    <location>
        <begin position="561"/>
        <end position="699"/>
    </location>
</feature>
<organism evidence="3 4">
    <name type="scientific">Meganyctiphanes norvegica</name>
    <name type="common">Northern krill</name>
    <name type="synonym">Thysanopoda norvegica</name>
    <dbReference type="NCBI Taxonomy" id="48144"/>
    <lineage>
        <taxon>Eukaryota</taxon>
        <taxon>Metazoa</taxon>
        <taxon>Ecdysozoa</taxon>
        <taxon>Arthropoda</taxon>
        <taxon>Crustacea</taxon>
        <taxon>Multicrustacea</taxon>
        <taxon>Malacostraca</taxon>
        <taxon>Eumalacostraca</taxon>
        <taxon>Eucarida</taxon>
        <taxon>Euphausiacea</taxon>
        <taxon>Euphausiidae</taxon>
        <taxon>Meganyctiphanes</taxon>
    </lineage>
</organism>
<feature type="domain" description="UBA" evidence="2">
    <location>
        <begin position="237"/>
        <end position="277"/>
    </location>
</feature>
<dbReference type="InterPro" id="IPR015940">
    <property type="entry name" value="UBA"/>
</dbReference>
<protein>
    <recommendedName>
        <fullName evidence="2">UBA domain-containing protein</fullName>
    </recommendedName>
</protein>
<dbReference type="Pfam" id="PF22562">
    <property type="entry name" value="UBA_7"/>
    <property type="match status" value="1"/>
</dbReference>
<comment type="caution">
    <text evidence="3">The sequence shown here is derived from an EMBL/GenBank/DDBJ whole genome shotgun (WGS) entry which is preliminary data.</text>
</comment>
<accession>A0AAV2PUJ9</accession>
<dbReference type="PANTHER" id="PTHR46738">
    <property type="entry name" value="UBIQUITIN-ASSOCIATED DOMAIN-CONTAINING PROTEIN 1"/>
    <property type="match status" value="1"/>
</dbReference>
<evidence type="ECO:0000313" key="4">
    <source>
        <dbReference type="Proteomes" id="UP001497623"/>
    </source>
</evidence>